<dbReference type="NCBIfam" id="TIGR00756">
    <property type="entry name" value="PPR"/>
    <property type="match status" value="2"/>
</dbReference>
<proteinExistence type="predicted"/>
<dbReference type="InterPro" id="IPR002885">
    <property type="entry name" value="PPR_rpt"/>
</dbReference>
<evidence type="ECO:0000313" key="5">
    <source>
        <dbReference type="Proteomes" id="UP000027138"/>
    </source>
</evidence>
<evidence type="ECO:0000256" key="2">
    <source>
        <dbReference type="PROSITE-ProRule" id="PRU00708"/>
    </source>
</evidence>
<sequence>MNEFLSRFVWTMRGKLSEAYPESDKQTIDAMLLIIVGKVVSEMEKSGQEQMLGAMLSTPSQDFSEDLWRTVFEVSNSVLQDMEKERKKEKMKGFLQSEEVKEMCRFAGEIGIRGDMLRELRYKWAREKMEESEFYASLEKFREEERAQEKEEADGKNAETMSEMAVRGEERAEDISLPKRQGKIKYKIYGLDLSDPKWAEVAAKIHETGKIIWPEEPKPIQGKSKLVTERILSLKEDDDPSPLLAEWAELVEPSRIDWITLLDKLKEQNTHLYLKVAELLLSEKSFEPTIRDYFVLIDAHAKETSLEDAERILKKMNENGILPDMLTATALVLMYSKAGNLGRAEEAFESLKSHGFQPDMKIYHSMIMAYANAGQPKMGEKLMREMEERDIKPTEEIYMALLRSFSEQGDVDRAERITTTMQFAGFQRTSEACALLVKAHGQSGDPDQARSYFDYMIRIGHRPDDRCTANLIAAYKKKNLLDKALDLLLELEKDGFEPGPATCSALVDWFCRLQLVDEAEQLLGKIAEQGEAPPLKIQVSLYEMYAKAGLEKKALQALGVLEAKKDQLESDDFERVISVLLAGGSMQDAQRFHELMKAQGFTSSDNLKVALMARTNFGPKSPTTK</sequence>
<dbReference type="InterPro" id="IPR011990">
    <property type="entry name" value="TPR-like_helical_dom_sf"/>
</dbReference>
<feature type="domain" description="PROP1-like PPR" evidence="3">
    <location>
        <begin position="343"/>
        <end position="458"/>
    </location>
</feature>
<protein>
    <recommendedName>
        <fullName evidence="3">PROP1-like PPR domain-containing protein</fullName>
    </recommendedName>
</protein>
<dbReference type="OrthoDB" id="185373at2759"/>
<dbReference type="PANTHER" id="PTHR46862:SF2">
    <property type="entry name" value="OS02G0611400 PROTEIN"/>
    <property type="match status" value="1"/>
</dbReference>
<evidence type="ECO:0000259" key="3">
    <source>
        <dbReference type="Pfam" id="PF17177"/>
    </source>
</evidence>
<dbReference type="AlphaFoldDB" id="A0A067KU53"/>
<feature type="repeat" description="PPR" evidence="2">
    <location>
        <begin position="324"/>
        <end position="358"/>
    </location>
</feature>
<gene>
    <name evidence="4" type="ORF">JCGZ_04443</name>
</gene>
<evidence type="ECO:0000256" key="1">
    <source>
        <dbReference type="ARBA" id="ARBA00022737"/>
    </source>
</evidence>
<dbReference type="Pfam" id="PF13812">
    <property type="entry name" value="PPR_3"/>
    <property type="match status" value="1"/>
</dbReference>
<feature type="repeat" description="PPR" evidence="2">
    <location>
        <begin position="429"/>
        <end position="463"/>
    </location>
</feature>
<dbReference type="Gene3D" id="1.25.40.10">
    <property type="entry name" value="Tetratricopeptide repeat domain"/>
    <property type="match status" value="2"/>
</dbReference>
<dbReference type="Pfam" id="PF01535">
    <property type="entry name" value="PPR"/>
    <property type="match status" value="2"/>
</dbReference>
<keyword evidence="5" id="KW-1185">Reference proteome</keyword>
<dbReference type="Proteomes" id="UP000027138">
    <property type="component" value="Unassembled WGS sequence"/>
</dbReference>
<dbReference type="Pfam" id="PF17177">
    <property type="entry name" value="PPR_long"/>
    <property type="match status" value="1"/>
</dbReference>
<feature type="repeat" description="PPR" evidence="2">
    <location>
        <begin position="464"/>
        <end position="498"/>
    </location>
</feature>
<evidence type="ECO:0000313" key="4">
    <source>
        <dbReference type="EMBL" id="KDP38518.1"/>
    </source>
</evidence>
<dbReference type="PROSITE" id="PS51375">
    <property type="entry name" value="PPR"/>
    <property type="match status" value="6"/>
</dbReference>
<feature type="repeat" description="PPR" evidence="2">
    <location>
        <begin position="289"/>
        <end position="323"/>
    </location>
</feature>
<feature type="repeat" description="PPR" evidence="2">
    <location>
        <begin position="359"/>
        <end position="393"/>
    </location>
</feature>
<accession>A0A067KU53</accession>
<name>A0A067KU53_JATCU</name>
<feature type="repeat" description="PPR" evidence="2">
    <location>
        <begin position="499"/>
        <end position="533"/>
    </location>
</feature>
<dbReference type="EMBL" id="KK914362">
    <property type="protein sequence ID" value="KDP38518.1"/>
    <property type="molecule type" value="Genomic_DNA"/>
</dbReference>
<dbReference type="InterPro" id="IPR033443">
    <property type="entry name" value="PROP1-like_PPR_dom"/>
</dbReference>
<dbReference type="PANTHER" id="PTHR46862">
    <property type="entry name" value="OS07G0661900 PROTEIN"/>
    <property type="match status" value="1"/>
</dbReference>
<organism evidence="4 5">
    <name type="scientific">Jatropha curcas</name>
    <name type="common">Barbados nut</name>
    <dbReference type="NCBI Taxonomy" id="180498"/>
    <lineage>
        <taxon>Eukaryota</taxon>
        <taxon>Viridiplantae</taxon>
        <taxon>Streptophyta</taxon>
        <taxon>Embryophyta</taxon>
        <taxon>Tracheophyta</taxon>
        <taxon>Spermatophyta</taxon>
        <taxon>Magnoliopsida</taxon>
        <taxon>eudicotyledons</taxon>
        <taxon>Gunneridae</taxon>
        <taxon>Pentapetalae</taxon>
        <taxon>rosids</taxon>
        <taxon>fabids</taxon>
        <taxon>Malpighiales</taxon>
        <taxon>Euphorbiaceae</taxon>
        <taxon>Crotonoideae</taxon>
        <taxon>Jatropheae</taxon>
        <taxon>Jatropha</taxon>
    </lineage>
</organism>
<keyword evidence="1" id="KW-0677">Repeat</keyword>
<dbReference type="SUPFAM" id="SSF81901">
    <property type="entry name" value="HCP-like"/>
    <property type="match status" value="1"/>
</dbReference>
<reference evidence="4 5" key="1">
    <citation type="journal article" date="2014" name="PLoS ONE">
        <title>Global Analysis of Gene Expression Profiles in Physic Nut (Jatropha curcas L.) Seedlings Exposed to Salt Stress.</title>
        <authorList>
            <person name="Zhang L."/>
            <person name="Zhang C."/>
            <person name="Wu P."/>
            <person name="Chen Y."/>
            <person name="Li M."/>
            <person name="Jiang H."/>
            <person name="Wu G."/>
        </authorList>
    </citation>
    <scope>NUCLEOTIDE SEQUENCE [LARGE SCALE GENOMIC DNA]</scope>
    <source>
        <strain evidence="5">cv. GZQX0401</strain>
        <tissue evidence="4">Young leaves</tissue>
    </source>
</reference>
<dbReference type="STRING" id="180498.A0A067KU53"/>